<organism evidence="6 7">
    <name type="scientific">Novosphingobium barchaimii LL02</name>
    <dbReference type="NCBI Taxonomy" id="1114963"/>
    <lineage>
        <taxon>Bacteria</taxon>
        <taxon>Pseudomonadati</taxon>
        <taxon>Pseudomonadota</taxon>
        <taxon>Alphaproteobacteria</taxon>
        <taxon>Sphingomonadales</taxon>
        <taxon>Sphingomonadaceae</taxon>
        <taxon>Novosphingobium</taxon>
    </lineage>
</organism>
<evidence type="ECO:0000313" key="6">
    <source>
        <dbReference type="EMBL" id="KMS51377.1"/>
    </source>
</evidence>
<evidence type="ECO:0000256" key="3">
    <source>
        <dbReference type="HAMAP-Rule" id="MF_00984"/>
    </source>
</evidence>
<evidence type="ECO:0000256" key="5">
    <source>
        <dbReference type="SAM" id="MobiDB-lite"/>
    </source>
</evidence>
<dbReference type="CDD" id="cd04496">
    <property type="entry name" value="SSB_OBF"/>
    <property type="match status" value="1"/>
</dbReference>
<evidence type="ECO:0000256" key="2">
    <source>
        <dbReference type="ARBA" id="ARBA00023172"/>
    </source>
</evidence>
<sequence>MQNLVILAGNVGATPEARTTQGGTKITHFSLATSRPKRDSNGKIVKDDNGRRIEDTEWHRITCFNGVGKTVEQYVDKGMKVMVRGRIHYTRWTDNENIERYGVEIIADEVTFLTRAKSASGDQGGNDSSVDDDEIPF</sequence>
<comment type="function">
    <text evidence="3">Plays an important role in DNA replication, recombination and repair. Binds to ssDNA and to an array of partner proteins to recruit them to their sites of action during DNA metabolism.</text>
</comment>
<feature type="region of interest" description="Disordered" evidence="5">
    <location>
        <begin position="117"/>
        <end position="137"/>
    </location>
</feature>
<dbReference type="PROSITE" id="PS50935">
    <property type="entry name" value="SSB"/>
    <property type="match status" value="1"/>
</dbReference>
<dbReference type="GO" id="GO:0009295">
    <property type="term" value="C:nucleoid"/>
    <property type="evidence" value="ECO:0007669"/>
    <property type="project" value="TreeGrafter"/>
</dbReference>
<keyword evidence="3" id="KW-0234">DNA repair</keyword>
<evidence type="ECO:0000256" key="1">
    <source>
        <dbReference type="ARBA" id="ARBA00023125"/>
    </source>
</evidence>
<protein>
    <recommendedName>
        <fullName evidence="3 4">Single-stranded DNA-binding protein</fullName>
        <shortName evidence="3">SSB</shortName>
    </recommendedName>
</protein>
<comment type="subunit">
    <text evidence="3">Homotetramer.</text>
</comment>
<dbReference type="InterPro" id="IPR012340">
    <property type="entry name" value="NA-bd_OB-fold"/>
</dbReference>
<dbReference type="Proteomes" id="UP000052268">
    <property type="component" value="Unassembled WGS sequence"/>
</dbReference>
<keyword evidence="1 3" id="KW-0238">DNA-binding</keyword>
<dbReference type="AlphaFoldDB" id="A0A0J7XHX5"/>
<dbReference type="NCBIfam" id="TIGR00621">
    <property type="entry name" value="ssb"/>
    <property type="match status" value="1"/>
</dbReference>
<dbReference type="GO" id="GO:0003697">
    <property type="term" value="F:single-stranded DNA binding"/>
    <property type="evidence" value="ECO:0007669"/>
    <property type="project" value="UniProtKB-UniRule"/>
</dbReference>
<dbReference type="PANTHER" id="PTHR10302:SF0">
    <property type="entry name" value="SINGLE-STRANDED DNA-BINDING PROTEIN, MITOCHONDRIAL"/>
    <property type="match status" value="1"/>
</dbReference>
<dbReference type="OrthoDB" id="9809878at2"/>
<keyword evidence="7" id="KW-1185">Reference proteome</keyword>
<comment type="caution">
    <text evidence="6">The sequence shown here is derived from an EMBL/GenBank/DDBJ whole genome shotgun (WGS) entry which is preliminary data.</text>
</comment>
<keyword evidence="2 3" id="KW-0233">DNA recombination</keyword>
<feature type="short sequence motif" description="Important for interaction with partner proteins" evidence="3">
    <location>
        <begin position="132"/>
        <end position="137"/>
    </location>
</feature>
<proteinExistence type="inferred from homology"/>
<name>A0A0J7XHX5_9SPHN</name>
<comment type="caution">
    <text evidence="3">Lacks conserved residue(s) required for the propagation of feature annotation.</text>
</comment>
<gene>
    <name evidence="6" type="ORF">V474_03870</name>
</gene>
<dbReference type="Pfam" id="PF00436">
    <property type="entry name" value="SSB"/>
    <property type="match status" value="1"/>
</dbReference>
<keyword evidence="3" id="KW-0235">DNA replication</keyword>
<dbReference type="Gene3D" id="2.40.50.140">
    <property type="entry name" value="Nucleic acid-binding proteins"/>
    <property type="match status" value="1"/>
</dbReference>
<evidence type="ECO:0000256" key="4">
    <source>
        <dbReference type="PIRNR" id="PIRNR002070"/>
    </source>
</evidence>
<dbReference type="InterPro" id="IPR000424">
    <property type="entry name" value="Primosome_PriB/ssb"/>
</dbReference>
<dbReference type="RefSeq" id="WP_021243481.1">
    <property type="nucleotide sequence ID" value="NZ_KQ130458.1"/>
</dbReference>
<keyword evidence="3" id="KW-0227">DNA damage</keyword>
<evidence type="ECO:0000313" key="7">
    <source>
        <dbReference type="Proteomes" id="UP000052268"/>
    </source>
</evidence>
<dbReference type="PATRIC" id="fig|1114963.3.peg.4402"/>
<dbReference type="HAMAP" id="MF_00984">
    <property type="entry name" value="SSB"/>
    <property type="match status" value="1"/>
</dbReference>
<dbReference type="InterPro" id="IPR011344">
    <property type="entry name" value="ssDNA-bd"/>
</dbReference>
<dbReference type="GO" id="GO:0006281">
    <property type="term" value="P:DNA repair"/>
    <property type="evidence" value="ECO:0007669"/>
    <property type="project" value="UniProtKB-UniRule"/>
</dbReference>
<reference evidence="6 7" key="1">
    <citation type="journal article" date="2015" name="G3 (Bethesda)">
        <title>Insights into Ongoing Evolution of the Hexachlorocyclohexane Catabolic Pathway from Comparative Genomics of Ten Sphingomonadaceae Strains.</title>
        <authorList>
            <person name="Pearce S.L."/>
            <person name="Oakeshott J.G."/>
            <person name="Pandey G."/>
        </authorList>
    </citation>
    <scope>NUCLEOTIDE SEQUENCE [LARGE SCALE GENOMIC DNA]</scope>
    <source>
        <strain evidence="6 7">LL02</strain>
    </source>
</reference>
<dbReference type="GO" id="GO:0006260">
    <property type="term" value="P:DNA replication"/>
    <property type="evidence" value="ECO:0007669"/>
    <property type="project" value="UniProtKB-UniRule"/>
</dbReference>
<dbReference type="PIRSF" id="PIRSF002070">
    <property type="entry name" value="SSB"/>
    <property type="match status" value="1"/>
</dbReference>
<dbReference type="SUPFAM" id="SSF50249">
    <property type="entry name" value="Nucleic acid-binding proteins"/>
    <property type="match status" value="1"/>
</dbReference>
<dbReference type="PANTHER" id="PTHR10302">
    <property type="entry name" value="SINGLE-STRANDED DNA-BINDING PROTEIN"/>
    <property type="match status" value="1"/>
</dbReference>
<dbReference type="EMBL" id="JACU01000012">
    <property type="protein sequence ID" value="KMS51377.1"/>
    <property type="molecule type" value="Genomic_DNA"/>
</dbReference>
<accession>A0A0J7XHX5</accession>
<dbReference type="GO" id="GO:0006310">
    <property type="term" value="P:DNA recombination"/>
    <property type="evidence" value="ECO:0007669"/>
    <property type="project" value="UniProtKB-UniRule"/>
</dbReference>